<organism evidence="1 2">
    <name type="scientific">Methylomonas rosea</name>
    <dbReference type="NCBI Taxonomy" id="2952227"/>
    <lineage>
        <taxon>Bacteria</taxon>
        <taxon>Pseudomonadati</taxon>
        <taxon>Pseudomonadota</taxon>
        <taxon>Gammaproteobacteria</taxon>
        <taxon>Methylococcales</taxon>
        <taxon>Methylococcaceae</taxon>
        <taxon>Methylomonas</taxon>
    </lineage>
</organism>
<sequence>MKILHWQYIAKATLNTAGWCLTGDEHLGSATTPTIGELMLLNYSRHHARQKNQCVIAHHWLGKINMGKVS</sequence>
<evidence type="ECO:0000313" key="2">
    <source>
        <dbReference type="Proteomes" id="UP001524570"/>
    </source>
</evidence>
<accession>A0ABT1TYT7</accession>
<evidence type="ECO:0000313" key="1">
    <source>
        <dbReference type="EMBL" id="MCQ8119935.1"/>
    </source>
</evidence>
<keyword evidence="2" id="KW-1185">Reference proteome</keyword>
<comment type="caution">
    <text evidence="1">The sequence shown here is derived from an EMBL/GenBank/DDBJ whole genome shotgun (WGS) entry which is preliminary data.</text>
</comment>
<name>A0ABT1TYT7_9GAMM</name>
<dbReference type="EMBL" id="JANIBL010000115">
    <property type="protein sequence ID" value="MCQ8119935.1"/>
    <property type="molecule type" value="Genomic_DNA"/>
</dbReference>
<reference evidence="1 2" key="1">
    <citation type="submission" date="2022-07" db="EMBL/GenBank/DDBJ databases">
        <title>Methylomonas rivi sp. nov., Methylomonas rosea sp. nov., Methylomonas aureus sp. nov. and Methylomonas subterranea sp. nov., four novel methanotrophs isolated from a freshwater creek and the deep terrestrial subsurface.</title>
        <authorList>
            <person name="Abin C."/>
            <person name="Sankaranarayanan K."/>
            <person name="Garner C."/>
            <person name="Sindelar R."/>
            <person name="Kotary K."/>
            <person name="Garner R."/>
            <person name="Barclay S."/>
            <person name="Lawson P."/>
            <person name="Krumholz L."/>
        </authorList>
    </citation>
    <scope>NUCLEOTIDE SEQUENCE [LARGE SCALE GENOMIC DNA]</scope>
    <source>
        <strain evidence="1 2">WSC-7</strain>
    </source>
</reference>
<dbReference type="Proteomes" id="UP001524570">
    <property type="component" value="Unassembled WGS sequence"/>
</dbReference>
<dbReference type="RefSeq" id="WP_256608748.1">
    <property type="nucleotide sequence ID" value="NZ_JANIBL010000115.1"/>
</dbReference>
<protein>
    <submittedName>
        <fullName evidence="1">Uncharacterized protein</fullName>
    </submittedName>
</protein>
<proteinExistence type="predicted"/>
<gene>
    <name evidence="1" type="ORF">NP589_21160</name>
</gene>